<gene>
    <name evidence="2" type="ORF">CMQ_242</name>
</gene>
<feature type="region of interest" description="Disordered" evidence="1">
    <location>
        <begin position="1"/>
        <end position="139"/>
    </location>
</feature>
<dbReference type="GeneID" id="25975407"/>
<protein>
    <submittedName>
        <fullName evidence="2">Uncharacterized protein</fullName>
    </submittedName>
</protein>
<proteinExistence type="predicted"/>
<dbReference type="AlphaFoldDB" id="F0XQV8"/>
<dbReference type="RefSeq" id="XP_014169339.1">
    <property type="nucleotide sequence ID" value="XM_014313864.1"/>
</dbReference>
<feature type="compositionally biased region" description="Basic residues" evidence="1">
    <location>
        <begin position="24"/>
        <end position="35"/>
    </location>
</feature>
<evidence type="ECO:0000313" key="2">
    <source>
        <dbReference type="EMBL" id="EFW99924.1"/>
    </source>
</evidence>
<dbReference type="EMBL" id="GL629807">
    <property type="protein sequence ID" value="EFW99924.1"/>
    <property type="molecule type" value="Genomic_DNA"/>
</dbReference>
<evidence type="ECO:0000313" key="3">
    <source>
        <dbReference type="Proteomes" id="UP000007796"/>
    </source>
</evidence>
<dbReference type="HOGENOM" id="CLU_589315_0_0_1"/>
<evidence type="ECO:0000256" key="1">
    <source>
        <dbReference type="SAM" id="MobiDB-lite"/>
    </source>
</evidence>
<feature type="compositionally biased region" description="Polar residues" evidence="1">
    <location>
        <begin position="1"/>
        <end position="12"/>
    </location>
</feature>
<dbReference type="OrthoDB" id="5242209at2759"/>
<keyword evidence="3" id="KW-1185">Reference proteome</keyword>
<dbReference type="InParanoid" id="F0XQV8"/>
<feature type="compositionally biased region" description="Low complexity" evidence="1">
    <location>
        <begin position="102"/>
        <end position="113"/>
    </location>
</feature>
<accession>F0XQV8</accession>
<reference evidence="2 3" key="1">
    <citation type="journal article" date="2011" name="Proc. Natl. Acad. Sci. U.S.A.">
        <title>Genome and transcriptome analyses of the mountain pine beetle-fungal symbiont Grosmannia clavigera, a lodgepole pine pathogen.</title>
        <authorList>
            <person name="DiGuistini S."/>
            <person name="Wang Y."/>
            <person name="Liao N.Y."/>
            <person name="Taylor G."/>
            <person name="Tanguay P."/>
            <person name="Feau N."/>
            <person name="Henrissat B."/>
            <person name="Chan S.K."/>
            <person name="Hesse-Orce U."/>
            <person name="Alamouti S.M."/>
            <person name="Tsui C.K.M."/>
            <person name="Docking R.T."/>
            <person name="Levasseur A."/>
            <person name="Haridas S."/>
            <person name="Robertson G."/>
            <person name="Birol I."/>
            <person name="Holt R.A."/>
            <person name="Marra M.A."/>
            <person name="Hamelin R.C."/>
            <person name="Hirst M."/>
            <person name="Jones S.J.M."/>
            <person name="Bohlmann J."/>
            <person name="Breuil C."/>
        </authorList>
    </citation>
    <scope>NUCLEOTIDE SEQUENCE [LARGE SCALE GENOMIC DNA]</scope>
    <source>
        <strain evidence="3">kw1407 / UAMH 11150</strain>
    </source>
</reference>
<name>F0XQV8_GROCL</name>
<sequence length="464" mass="52341">MHPKSGNASASSPAEIMKSAQPDKKKHGNQKRVPKRSILDPPETPDTEQIDSRVESFSKLLEVPQSTTVHTSATKPFLSSVVKPMKREPRQRKERFPIVITSDSGASSDDYGSCNDKTTSMLQHSRPPLITTSPHPQRRMSHILPVELEEEAETFNTALRQPRTNTKPNRNLPKRGRAKAAPRTQNVESYKKRELSPTTTIEDIREGKKTKLEPPQKPDHDVIMEHPQPVKVRENPKVLRTAVVSDPFLAKKDDSSTCLTEFTAKLLNTASRPESVEPVRFQAESTAIQTGLFLRRIDSTQEQVEPSGIAREMIEALESAAPPKTGSRTRSLHKRSGTESAKDTWLNQADPYKATSQIMSYVCTTILRFLKSKEAAIEDVAKEYLQRGEVVIKRIKTLHDSERVDVCRKFELCRLGSLHIFEEAQRDIRVISSKLERIDVSNSVKNMLMDDTVSRLRELQAKIV</sequence>
<dbReference type="Proteomes" id="UP000007796">
    <property type="component" value="Unassembled WGS sequence"/>
</dbReference>
<organism evidence="3">
    <name type="scientific">Grosmannia clavigera (strain kw1407 / UAMH 11150)</name>
    <name type="common">Blue stain fungus</name>
    <name type="synonym">Graphiocladiella clavigera</name>
    <dbReference type="NCBI Taxonomy" id="655863"/>
    <lineage>
        <taxon>Eukaryota</taxon>
        <taxon>Fungi</taxon>
        <taxon>Dikarya</taxon>
        <taxon>Ascomycota</taxon>
        <taxon>Pezizomycotina</taxon>
        <taxon>Sordariomycetes</taxon>
        <taxon>Sordariomycetidae</taxon>
        <taxon>Ophiostomatales</taxon>
        <taxon>Ophiostomataceae</taxon>
        <taxon>Leptographium</taxon>
    </lineage>
</organism>
<dbReference type="eggNOG" id="ENOG502RMY0">
    <property type="taxonomic scope" value="Eukaryota"/>
</dbReference>
<feature type="region of interest" description="Disordered" evidence="1">
    <location>
        <begin position="162"/>
        <end position="198"/>
    </location>
</feature>
<dbReference type="STRING" id="655863.F0XQV8"/>
<feature type="compositionally biased region" description="Polar residues" evidence="1">
    <location>
        <begin position="64"/>
        <end position="74"/>
    </location>
</feature>
<feature type="region of interest" description="Disordered" evidence="1">
    <location>
        <begin position="321"/>
        <end position="340"/>
    </location>
</feature>